<proteinExistence type="predicted"/>
<name>A0A511N5F4_DEIC1</name>
<dbReference type="InterPro" id="IPR052020">
    <property type="entry name" value="Cyclic_di-GMP/3'3'-cGAMP_PDE"/>
</dbReference>
<dbReference type="CDD" id="cd00077">
    <property type="entry name" value="HDc"/>
    <property type="match status" value="1"/>
</dbReference>
<keyword evidence="1" id="KW-0175">Coiled coil</keyword>
<keyword evidence="5" id="KW-1185">Reference proteome</keyword>
<comment type="caution">
    <text evidence="4">The sequence shown here is derived from an EMBL/GenBank/DDBJ whole genome shotgun (WGS) entry which is preliminary data.</text>
</comment>
<feature type="transmembrane region" description="Helical" evidence="2">
    <location>
        <begin position="33"/>
        <end position="51"/>
    </location>
</feature>
<dbReference type="Gene3D" id="1.10.3210.10">
    <property type="entry name" value="Hypothetical protein af1432"/>
    <property type="match status" value="1"/>
</dbReference>
<sequence>MTPAEPSETTMLTPAQNASTDLKTQRSGAAFRPALLIAGIYLALSVTWILVTDRLLYTQPVAGSLLERISSAKGILFVMFSALLIYTLVRQATRQLIQANRALQEQARRLEELNAELTRSLQTLKQQQEELQITHDAAVEGWTEAMALRDDETHEHTRRVAALSVKLGRVMGMQDHELREIHWGGLLHDIGKMAVPDSVLLKPGKLTREEYALMQEHPVYARRWLEHVHFLGQARDIPYFHHEKWDGTGYPHGLKGEEIPLYARIFAIVDVYDALTSDRPYRKAMPQEEALGIIEQGVGTHFDPEVAHHFLQMVREPSAFSRQPSAKDQM</sequence>
<dbReference type="InterPro" id="IPR037522">
    <property type="entry name" value="HD_GYP_dom"/>
</dbReference>
<evidence type="ECO:0000313" key="4">
    <source>
        <dbReference type="EMBL" id="GEM47641.1"/>
    </source>
</evidence>
<accession>A0A511N5F4</accession>
<protein>
    <recommendedName>
        <fullName evidence="3">HD-GYP domain-containing protein</fullName>
    </recommendedName>
</protein>
<dbReference type="RefSeq" id="WP_222594782.1">
    <property type="nucleotide sequence ID" value="NZ_BJXB01000014.1"/>
</dbReference>
<evidence type="ECO:0000256" key="2">
    <source>
        <dbReference type="SAM" id="Phobius"/>
    </source>
</evidence>
<gene>
    <name evidence="4" type="ORF">DC3_32760</name>
</gene>
<dbReference type="Proteomes" id="UP000321306">
    <property type="component" value="Unassembled WGS sequence"/>
</dbReference>
<evidence type="ECO:0000256" key="1">
    <source>
        <dbReference type="SAM" id="Coils"/>
    </source>
</evidence>
<reference evidence="4 5" key="1">
    <citation type="submission" date="2019-07" db="EMBL/GenBank/DDBJ databases">
        <title>Whole genome shotgun sequence of Deinococcus cellulosilyticus NBRC 106333.</title>
        <authorList>
            <person name="Hosoyama A."/>
            <person name="Uohara A."/>
            <person name="Ohji S."/>
            <person name="Ichikawa N."/>
        </authorList>
    </citation>
    <scope>NUCLEOTIDE SEQUENCE [LARGE SCALE GENOMIC DNA]</scope>
    <source>
        <strain evidence="4 5">NBRC 106333</strain>
    </source>
</reference>
<feature type="coiled-coil region" evidence="1">
    <location>
        <begin position="89"/>
        <end position="134"/>
    </location>
</feature>
<dbReference type="PROSITE" id="PS51832">
    <property type="entry name" value="HD_GYP"/>
    <property type="match status" value="1"/>
</dbReference>
<keyword evidence="2" id="KW-1133">Transmembrane helix</keyword>
<keyword evidence="2" id="KW-0472">Membrane</keyword>
<dbReference type="AlphaFoldDB" id="A0A511N5F4"/>
<feature type="transmembrane region" description="Helical" evidence="2">
    <location>
        <begin position="71"/>
        <end position="89"/>
    </location>
</feature>
<evidence type="ECO:0000313" key="5">
    <source>
        <dbReference type="Proteomes" id="UP000321306"/>
    </source>
</evidence>
<evidence type="ECO:0000259" key="3">
    <source>
        <dbReference type="PROSITE" id="PS51832"/>
    </source>
</evidence>
<dbReference type="InterPro" id="IPR003607">
    <property type="entry name" value="HD/PDEase_dom"/>
</dbReference>
<dbReference type="Pfam" id="PF13487">
    <property type="entry name" value="HD_5"/>
    <property type="match status" value="1"/>
</dbReference>
<dbReference type="PANTHER" id="PTHR45228:SF1">
    <property type="entry name" value="CYCLIC DI-GMP PHOSPHODIESTERASE TM_0186"/>
    <property type="match status" value="1"/>
</dbReference>
<dbReference type="EMBL" id="BJXB01000014">
    <property type="protein sequence ID" value="GEM47641.1"/>
    <property type="molecule type" value="Genomic_DNA"/>
</dbReference>
<dbReference type="SUPFAM" id="SSF109604">
    <property type="entry name" value="HD-domain/PDEase-like"/>
    <property type="match status" value="1"/>
</dbReference>
<dbReference type="PANTHER" id="PTHR45228">
    <property type="entry name" value="CYCLIC DI-GMP PHOSPHODIESTERASE TM_0186-RELATED"/>
    <property type="match status" value="1"/>
</dbReference>
<organism evidence="4 5">
    <name type="scientific">Deinococcus cellulosilyticus (strain DSM 18568 / NBRC 106333 / KACC 11606 / 5516J-15)</name>
    <dbReference type="NCBI Taxonomy" id="1223518"/>
    <lineage>
        <taxon>Bacteria</taxon>
        <taxon>Thermotogati</taxon>
        <taxon>Deinococcota</taxon>
        <taxon>Deinococci</taxon>
        <taxon>Deinococcales</taxon>
        <taxon>Deinococcaceae</taxon>
        <taxon>Deinococcus</taxon>
    </lineage>
</organism>
<dbReference type="SMART" id="SM00471">
    <property type="entry name" value="HDc"/>
    <property type="match status" value="1"/>
</dbReference>
<feature type="domain" description="HD-GYP" evidence="3">
    <location>
        <begin position="131"/>
        <end position="326"/>
    </location>
</feature>
<keyword evidence="2" id="KW-0812">Transmembrane</keyword>